<proteinExistence type="predicted"/>
<dbReference type="AlphaFoldDB" id="A0AAD8AAS5"/>
<accession>A0AAD8AAS5</accession>
<sequence length="86" mass="10698">VIKIHFIFLCRELDFFCYVKFVRKCWKMLQHIQKLRNIDFTNWFSNKILKILSYCCTSYIEYNRVCVKEFYDIQVWRVLKTGSLRL</sequence>
<evidence type="ECO:0000313" key="2">
    <source>
        <dbReference type="Proteomes" id="UP001233999"/>
    </source>
</evidence>
<feature type="non-terminal residue" evidence="1">
    <location>
        <position position="86"/>
    </location>
</feature>
<name>A0AAD8AAS5_DIPPU</name>
<reference evidence="1" key="1">
    <citation type="journal article" date="2023" name="IScience">
        <title>Live-bearing cockroach genome reveals convergent evolutionary mechanisms linked to viviparity in insects and beyond.</title>
        <authorList>
            <person name="Fouks B."/>
            <person name="Harrison M.C."/>
            <person name="Mikhailova A.A."/>
            <person name="Marchal E."/>
            <person name="English S."/>
            <person name="Carruthers M."/>
            <person name="Jennings E.C."/>
            <person name="Chiamaka E.L."/>
            <person name="Frigard R.A."/>
            <person name="Pippel M."/>
            <person name="Attardo G.M."/>
            <person name="Benoit J.B."/>
            <person name="Bornberg-Bauer E."/>
            <person name="Tobe S.S."/>
        </authorList>
    </citation>
    <scope>NUCLEOTIDE SEQUENCE</scope>
    <source>
        <strain evidence="1">Stay&amp;Tobe</strain>
    </source>
</reference>
<comment type="caution">
    <text evidence="1">The sequence shown here is derived from an EMBL/GenBank/DDBJ whole genome shotgun (WGS) entry which is preliminary data.</text>
</comment>
<gene>
    <name evidence="1" type="ORF">L9F63_013846</name>
</gene>
<organism evidence="1 2">
    <name type="scientific">Diploptera punctata</name>
    <name type="common">Pacific beetle cockroach</name>
    <dbReference type="NCBI Taxonomy" id="6984"/>
    <lineage>
        <taxon>Eukaryota</taxon>
        <taxon>Metazoa</taxon>
        <taxon>Ecdysozoa</taxon>
        <taxon>Arthropoda</taxon>
        <taxon>Hexapoda</taxon>
        <taxon>Insecta</taxon>
        <taxon>Pterygota</taxon>
        <taxon>Neoptera</taxon>
        <taxon>Polyneoptera</taxon>
        <taxon>Dictyoptera</taxon>
        <taxon>Blattodea</taxon>
        <taxon>Blaberoidea</taxon>
        <taxon>Blaberidae</taxon>
        <taxon>Diplopterinae</taxon>
        <taxon>Diploptera</taxon>
    </lineage>
</organism>
<evidence type="ECO:0000313" key="1">
    <source>
        <dbReference type="EMBL" id="KAJ9594857.1"/>
    </source>
</evidence>
<feature type="non-terminal residue" evidence="1">
    <location>
        <position position="1"/>
    </location>
</feature>
<protein>
    <submittedName>
        <fullName evidence="1">Uncharacterized protein</fullName>
    </submittedName>
</protein>
<dbReference type="EMBL" id="JASPKZ010002711">
    <property type="protein sequence ID" value="KAJ9594857.1"/>
    <property type="molecule type" value="Genomic_DNA"/>
</dbReference>
<keyword evidence="2" id="KW-1185">Reference proteome</keyword>
<dbReference type="Proteomes" id="UP001233999">
    <property type="component" value="Unassembled WGS sequence"/>
</dbReference>
<reference evidence="1" key="2">
    <citation type="submission" date="2023-05" db="EMBL/GenBank/DDBJ databases">
        <authorList>
            <person name="Fouks B."/>
        </authorList>
    </citation>
    <scope>NUCLEOTIDE SEQUENCE</scope>
    <source>
        <strain evidence="1">Stay&amp;Tobe</strain>
        <tissue evidence="1">Testes</tissue>
    </source>
</reference>